<organism evidence="1 2">
    <name type="scientific">Lipomyces kononenkoae</name>
    <name type="common">Yeast</name>
    <dbReference type="NCBI Taxonomy" id="34357"/>
    <lineage>
        <taxon>Eukaryota</taxon>
        <taxon>Fungi</taxon>
        <taxon>Dikarya</taxon>
        <taxon>Ascomycota</taxon>
        <taxon>Saccharomycotina</taxon>
        <taxon>Lipomycetes</taxon>
        <taxon>Lipomycetales</taxon>
        <taxon>Lipomycetaceae</taxon>
        <taxon>Lipomyces</taxon>
    </lineage>
</organism>
<evidence type="ECO:0000313" key="2">
    <source>
        <dbReference type="Proteomes" id="UP001433508"/>
    </source>
</evidence>
<accession>A0ACC3T7F8</accession>
<proteinExistence type="predicted"/>
<evidence type="ECO:0000313" key="1">
    <source>
        <dbReference type="EMBL" id="KAK9239495.1"/>
    </source>
</evidence>
<keyword evidence="2" id="KW-1185">Reference proteome</keyword>
<name>A0ACC3T7F8_LIPKO</name>
<gene>
    <name evidence="1" type="ORF">V1525DRAFT_398249</name>
</gene>
<comment type="caution">
    <text evidence="1">The sequence shown here is derived from an EMBL/GenBank/DDBJ whole genome shotgun (WGS) entry which is preliminary data.</text>
</comment>
<sequence>MPARRSERNVARKSYRFSPDPEDSDQAEAPSGDDLVDPDDIVFEDDDDLEDIEFHQEELVSSPERAENSSAKKVAPEELTPIHTRPRSTRKAKPRDFGLSENEMTEIEEVFLMGCDKDGNFPVENMEDAIIALGCDTSSSELQDIVETADPEARGDIERDTFMEIMAYKYQERKREVATGVNSVNSLVEHAFQLFIDNRPDRQYISIQDLRNAAILANDEVTDEDLQEMLRVASGNAYGTVSFENFATVIKRSGAIV</sequence>
<reference evidence="2" key="1">
    <citation type="journal article" date="2024" name="Front. Bioeng. Biotechnol.">
        <title>Genome-scale model development and genomic sequencing of the oleaginous clade Lipomyces.</title>
        <authorList>
            <person name="Czajka J.J."/>
            <person name="Han Y."/>
            <person name="Kim J."/>
            <person name="Mondo S.J."/>
            <person name="Hofstad B.A."/>
            <person name="Robles A."/>
            <person name="Haridas S."/>
            <person name="Riley R."/>
            <person name="LaButti K."/>
            <person name="Pangilinan J."/>
            <person name="Andreopoulos W."/>
            <person name="Lipzen A."/>
            <person name="Yan J."/>
            <person name="Wang M."/>
            <person name="Ng V."/>
            <person name="Grigoriev I.V."/>
            <person name="Spatafora J.W."/>
            <person name="Magnuson J.K."/>
            <person name="Baker S.E."/>
            <person name="Pomraning K.R."/>
        </authorList>
    </citation>
    <scope>NUCLEOTIDE SEQUENCE [LARGE SCALE GENOMIC DNA]</scope>
    <source>
        <strain evidence="2">CBS 7786</strain>
    </source>
</reference>
<protein>
    <submittedName>
        <fullName evidence="1">Uncharacterized protein</fullName>
    </submittedName>
</protein>
<dbReference type="EMBL" id="MU971346">
    <property type="protein sequence ID" value="KAK9239495.1"/>
    <property type="molecule type" value="Genomic_DNA"/>
</dbReference>
<dbReference type="Proteomes" id="UP001433508">
    <property type="component" value="Unassembled WGS sequence"/>
</dbReference>